<keyword evidence="2" id="KW-1185">Reference proteome</keyword>
<gene>
    <name evidence="1" type="ORF">BpHYR1_035357</name>
</gene>
<comment type="caution">
    <text evidence="1">The sequence shown here is derived from an EMBL/GenBank/DDBJ whole genome shotgun (WGS) entry which is preliminary data.</text>
</comment>
<dbReference type="EMBL" id="REGN01009692">
    <property type="protein sequence ID" value="RNA00569.1"/>
    <property type="molecule type" value="Genomic_DNA"/>
</dbReference>
<evidence type="ECO:0000313" key="1">
    <source>
        <dbReference type="EMBL" id="RNA00569.1"/>
    </source>
</evidence>
<proteinExistence type="predicted"/>
<sequence length="100" mass="12054">MTVFFVQIFTNYQGICCSSKFHLELYPIEGLWCYLKQHIRARTNQTFPRMMEVLAEAKENFIFEILSLKEQQLFKRFAIFGTLGQKYSDQFRCTNRYVMK</sequence>
<name>A0A3M7PNL1_BRAPC</name>
<protein>
    <submittedName>
        <fullName evidence="1">Uncharacterized protein</fullName>
    </submittedName>
</protein>
<organism evidence="1 2">
    <name type="scientific">Brachionus plicatilis</name>
    <name type="common">Marine rotifer</name>
    <name type="synonym">Brachionus muelleri</name>
    <dbReference type="NCBI Taxonomy" id="10195"/>
    <lineage>
        <taxon>Eukaryota</taxon>
        <taxon>Metazoa</taxon>
        <taxon>Spiralia</taxon>
        <taxon>Gnathifera</taxon>
        <taxon>Rotifera</taxon>
        <taxon>Eurotatoria</taxon>
        <taxon>Monogononta</taxon>
        <taxon>Pseudotrocha</taxon>
        <taxon>Ploima</taxon>
        <taxon>Brachionidae</taxon>
        <taxon>Brachionus</taxon>
    </lineage>
</organism>
<dbReference type="AlphaFoldDB" id="A0A3M7PNL1"/>
<dbReference type="Proteomes" id="UP000276133">
    <property type="component" value="Unassembled WGS sequence"/>
</dbReference>
<evidence type="ECO:0000313" key="2">
    <source>
        <dbReference type="Proteomes" id="UP000276133"/>
    </source>
</evidence>
<accession>A0A3M7PNL1</accession>
<reference evidence="1 2" key="1">
    <citation type="journal article" date="2018" name="Sci. Rep.">
        <title>Genomic signatures of local adaptation to the degree of environmental predictability in rotifers.</title>
        <authorList>
            <person name="Franch-Gras L."/>
            <person name="Hahn C."/>
            <person name="Garcia-Roger E.M."/>
            <person name="Carmona M.J."/>
            <person name="Serra M."/>
            <person name="Gomez A."/>
        </authorList>
    </citation>
    <scope>NUCLEOTIDE SEQUENCE [LARGE SCALE GENOMIC DNA]</scope>
    <source>
        <strain evidence="1">HYR1</strain>
    </source>
</reference>